<dbReference type="EMBL" id="MT711976">
    <property type="protein sequence ID" value="QMP84260.1"/>
    <property type="molecule type" value="Genomic_DNA"/>
</dbReference>
<evidence type="ECO:0000313" key="2">
    <source>
        <dbReference type="Proteomes" id="UP000515922"/>
    </source>
</evidence>
<reference evidence="1 2" key="1">
    <citation type="submission" date="2020-07" db="EMBL/GenBank/DDBJ databases">
        <title>Streptomyces phage Genome sequencing and assembly.</title>
        <authorList>
            <person name="Sharma V."/>
            <person name="Hardy A."/>
            <person name="Frunzke J."/>
        </authorList>
    </citation>
    <scope>NUCLEOTIDE SEQUENCE [LARGE SCALE GENOMIC DNA]</scope>
</reference>
<sequence length="177" mass="19629">MRIMNITRKYDPQPGDIGLTRIGGLTGVLVGLGQFIIRDASRYTHVFVVLDSGELIEAMPGGAKIESLQKYAGKTKHGSQKAVYIDLGLTTEQRIRIVDEARKLAGTPYSFLDYLALALDRFGVKSARLEKYITDTGHMICSQLAVEVVERAGIDIFGEEISQKITPGDWTYLGYER</sequence>
<protein>
    <submittedName>
        <fullName evidence="1">Peptidase</fullName>
    </submittedName>
</protein>
<gene>
    <name evidence="1" type="ORF">HUN41_00151</name>
</gene>
<dbReference type="Proteomes" id="UP000515922">
    <property type="component" value="Segment"/>
</dbReference>
<dbReference type="SUPFAM" id="SSF54001">
    <property type="entry name" value="Cysteine proteinases"/>
    <property type="match status" value="1"/>
</dbReference>
<dbReference type="InterPro" id="IPR038765">
    <property type="entry name" value="Papain-like_cys_pep_sf"/>
</dbReference>
<dbReference type="Gene3D" id="3.90.1720.10">
    <property type="entry name" value="endopeptidase domain like (from Nostoc punctiforme)"/>
    <property type="match status" value="1"/>
</dbReference>
<keyword evidence="2" id="KW-1185">Reference proteome</keyword>
<evidence type="ECO:0000313" key="1">
    <source>
        <dbReference type="EMBL" id="QMP84260.1"/>
    </source>
</evidence>
<dbReference type="GO" id="GO:0001897">
    <property type="term" value="P:symbiont-mediated cytolysis of host cell"/>
    <property type="evidence" value="ECO:0007669"/>
    <property type="project" value="UniProtKB-ARBA"/>
</dbReference>
<proteinExistence type="predicted"/>
<accession>A0A7G4AW70</accession>
<organism evidence="1 2">
    <name type="scientific">Streptomyces phage Coruscant</name>
    <dbReference type="NCBI Taxonomy" id="2739834"/>
    <lineage>
        <taxon>Viruses</taxon>
        <taxon>Duplodnaviria</taxon>
        <taxon>Heunggongvirae</taxon>
        <taxon>Uroviricota</taxon>
        <taxon>Caudoviricetes</taxon>
        <taxon>Stanwilliamsviridae</taxon>
        <taxon>Boydwoodruffvirinae</taxon>
        <taxon>Coruscantvirus</taxon>
        <taxon>Coruscantvirus coruscant</taxon>
    </lineage>
</organism>
<name>A0A7G4AW70_9CAUD</name>